<sequence>MKIGNNQRPFVETLGLREDTRAGDVKSPAFQDIFQQANAKLTRAELDKLMRQIDSLGSFLARNMTWKALQDYKEQVRRFLEQVVKGGFGAKEKQGFDRRGRMRLYKIVSQIDDLMAELAEQVVADEKDHLDLLAKIGDIRGLLVNLYF</sequence>
<dbReference type="RefSeq" id="WP_087456333.1">
    <property type="nucleotide sequence ID" value="NZ_CP021434.1"/>
</dbReference>
<reference evidence="2" key="1">
    <citation type="submission" date="2017-05" db="EMBL/GenBank/DDBJ databases">
        <authorList>
            <person name="Sung H."/>
        </authorList>
    </citation>
    <scope>NUCLEOTIDE SEQUENCE [LARGE SCALE GENOMIC DNA]</scope>
    <source>
        <strain evidence="2">AR23208</strain>
    </source>
</reference>
<dbReference type="Pfam" id="PF03885">
    <property type="entry name" value="DUF327"/>
    <property type="match status" value="1"/>
</dbReference>
<dbReference type="KEGG" id="tum:CBW65_07510"/>
<evidence type="ECO:0000313" key="1">
    <source>
        <dbReference type="EMBL" id="ARU60947.1"/>
    </source>
</evidence>
<keyword evidence="2" id="KW-1185">Reference proteome</keyword>
<name>A0A1Y0IKD6_9BACL</name>
<accession>A0A1Y0IKD6</accession>
<dbReference type="AlphaFoldDB" id="A0A1Y0IKD6"/>
<organism evidence="1 2">
    <name type="scientific">Tumebacillus avium</name>
    <dbReference type="NCBI Taxonomy" id="1903704"/>
    <lineage>
        <taxon>Bacteria</taxon>
        <taxon>Bacillati</taxon>
        <taxon>Bacillota</taxon>
        <taxon>Bacilli</taxon>
        <taxon>Bacillales</taxon>
        <taxon>Alicyclobacillaceae</taxon>
        <taxon>Tumebacillus</taxon>
    </lineage>
</organism>
<dbReference type="Gene3D" id="1.20.120.490">
    <property type="entry name" value="Hypothetical protein TM1646-like domain"/>
    <property type="match status" value="1"/>
</dbReference>
<dbReference type="EMBL" id="CP021434">
    <property type="protein sequence ID" value="ARU60947.1"/>
    <property type="molecule type" value="Genomic_DNA"/>
</dbReference>
<dbReference type="OrthoDB" id="1680946at2"/>
<evidence type="ECO:0008006" key="3">
    <source>
        <dbReference type="Google" id="ProtNLM"/>
    </source>
</evidence>
<dbReference type="Proteomes" id="UP000195437">
    <property type="component" value="Chromosome"/>
</dbReference>
<proteinExistence type="predicted"/>
<evidence type="ECO:0000313" key="2">
    <source>
        <dbReference type="Proteomes" id="UP000195437"/>
    </source>
</evidence>
<dbReference type="InterPro" id="IPR005585">
    <property type="entry name" value="DUF327"/>
</dbReference>
<protein>
    <recommendedName>
        <fullName evidence="3">DUF327 domain-containing protein</fullName>
    </recommendedName>
</protein>
<dbReference type="SUPFAM" id="SSF158397">
    <property type="entry name" value="TM1646-like"/>
    <property type="match status" value="1"/>
</dbReference>
<dbReference type="InterPro" id="IPR024042">
    <property type="entry name" value="TM1646-like_dom_sf"/>
</dbReference>
<gene>
    <name evidence="1" type="ORF">CBW65_07510</name>
</gene>